<organism evidence="1 2">
    <name type="scientific">Vibrio scophthalmi</name>
    <dbReference type="NCBI Taxonomy" id="45658"/>
    <lineage>
        <taxon>Bacteria</taxon>
        <taxon>Pseudomonadati</taxon>
        <taxon>Pseudomonadota</taxon>
        <taxon>Gammaproteobacteria</taxon>
        <taxon>Vibrionales</taxon>
        <taxon>Vibrionaceae</taxon>
        <taxon>Vibrio</taxon>
    </lineage>
</organism>
<dbReference type="EMBL" id="MDCJ01000007">
    <property type="protein sequence ID" value="ODS05170.1"/>
    <property type="molecule type" value="Genomic_DNA"/>
</dbReference>
<name>A0A1E3WHB6_9VIBR</name>
<sequence>MKILFAIDGERWDTLCLRAYGVATPEMVKQLRTHNRELVRLHSFVLPGGAQVLVPEQNIKAQAHTVIELAPWQR</sequence>
<reference evidence="1 2" key="1">
    <citation type="submission" date="2016-08" db="EMBL/GenBank/DDBJ databases">
        <title>Genome sequencing of Vibrio scophthalmi strain FP3289, an isolated from Paralichthys olivaceus.</title>
        <authorList>
            <person name="Han H.-J."/>
        </authorList>
    </citation>
    <scope>NUCLEOTIDE SEQUENCE [LARGE SCALE GENOMIC DNA]</scope>
    <source>
        <strain evidence="1 2">FP3289</strain>
    </source>
</reference>
<proteinExistence type="predicted"/>
<dbReference type="OrthoDB" id="5883823at2"/>
<evidence type="ECO:0000313" key="1">
    <source>
        <dbReference type="EMBL" id="ODS05170.1"/>
    </source>
</evidence>
<evidence type="ECO:0000313" key="2">
    <source>
        <dbReference type="Proteomes" id="UP000095131"/>
    </source>
</evidence>
<dbReference type="InterPro" id="IPR008861">
    <property type="entry name" value="GpX-like"/>
</dbReference>
<dbReference type="RefSeq" id="WP_069448128.1">
    <property type="nucleotide sequence ID" value="NZ_MDCJ01000007.1"/>
</dbReference>
<protein>
    <recommendedName>
        <fullName evidence="3">Tail protein X</fullName>
    </recommendedName>
</protein>
<gene>
    <name evidence="1" type="ORF">VSF3289_04311</name>
</gene>
<dbReference type="Pfam" id="PF05489">
    <property type="entry name" value="Phage_tail_X"/>
    <property type="match status" value="1"/>
</dbReference>
<dbReference type="PATRIC" id="fig|45658.8.peg.4295"/>
<dbReference type="AlphaFoldDB" id="A0A1E3WHB6"/>
<comment type="caution">
    <text evidence="1">The sequence shown here is derived from an EMBL/GenBank/DDBJ whole genome shotgun (WGS) entry which is preliminary data.</text>
</comment>
<dbReference type="Proteomes" id="UP000095131">
    <property type="component" value="Unassembled WGS sequence"/>
</dbReference>
<evidence type="ECO:0008006" key="3">
    <source>
        <dbReference type="Google" id="ProtNLM"/>
    </source>
</evidence>
<accession>A0A1E3WHB6</accession>